<dbReference type="PANTHER" id="PTHR43861">
    <property type="entry name" value="TRANS-ACONITATE 2-METHYLTRANSFERASE-RELATED"/>
    <property type="match status" value="1"/>
</dbReference>
<proteinExistence type="predicted"/>
<keyword evidence="1" id="KW-0808">Transferase</keyword>
<dbReference type="InterPro" id="IPR029063">
    <property type="entry name" value="SAM-dependent_MTases_sf"/>
</dbReference>
<protein>
    <submittedName>
        <fullName evidence="1">SAM-dependent methyltransferase</fullName>
    </submittedName>
</protein>
<reference evidence="2" key="1">
    <citation type="journal article" date="2019" name="Int. J. Syst. Evol. Microbiol.">
        <title>The Global Catalogue of Microorganisms (GCM) 10K type strain sequencing project: providing services to taxonomists for standard genome sequencing and annotation.</title>
        <authorList>
            <consortium name="The Broad Institute Genomics Platform"/>
            <consortium name="The Broad Institute Genome Sequencing Center for Infectious Disease"/>
            <person name="Wu L."/>
            <person name="Ma J."/>
        </authorList>
    </citation>
    <scope>NUCLEOTIDE SEQUENCE [LARGE SCALE GENOMIC DNA]</scope>
    <source>
        <strain evidence="2">CGMCC 1.15439</strain>
    </source>
</reference>
<gene>
    <name evidence="1" type="ORF">GCM10010981_15590</name>
</gene>
<dbReference type="RefSeq" id="WP_188793662.1">
    <property type="nucleotide sequence ID" value="NZ_BMJA01000001.1"/>
</dbReference>
<dbReference type="Pfam" id="PF13489">
    <property type="entry name" value="Methyltransf_23"/>
    <property type="match status" value="1"/>
</dbReference>
<dbReference type="Proteomes" id="UP000620046">
    <property type="component" value="Unassembled WGS sequence"/>
</dbReference>
<name>A0ABQ1FSG4_9GAMM</name>
<dbReference type="SUPFAM" id="SSF53335">
    <property type="entry name" value="S-adenosyl-L-methionine-dependent methyltransferases"/>
    <property type="match status" value="1"/>
</dbReference>
<dbReference type="Gene3D" id="3.40.50.150">
    <property type="entry name" value="Vaccinia Virus protein VP39"/>
    <property type="match status" value="1"/>
</dbReference>
<evidence type="ECO:0000313" key="2">
    <source>
        <dbReference type="Proteomes" id="UP000620046"/>
    </source>
</evidence>
<keyword evidence="1" id="KW-0489">Methyltransferase</keyword>
<dbReference type="EMBL" id="BMJA01000001">
    <property type="protein sequence ID" value="GGA27723.1"/>
    <property type="molecule type" value="Genomic_DNA"/>
</dbReference>
<accession>A0ABQ1FSG4</accession>
<dbReference type="PANTHER" id="PTHR43861:SF6">
    <property type="entry name" value="METHYLTRANSFERASE TYPE 11"/>
    <property type="match status" value="1"/>
</dbReference>
<sequence length="222" mass="25239">MQQTPVNQIHNQDVLNLMPLDRRRVVEIGCSSGVLAREYKKLNPHAHYVGVDIVPEYTQMAAAHCDEVLSFDIETKDKDFLRDRFHADCWVFADVLEHLRDPWQLLANLREIMPADGCLLACVPNVQHWSIQARLSCGDFRYEPAGLLDRTHLRWFTRVTLLEMFQRAGFGIVTGITRMLNHPGGEQFAPYIRAMAQVAGGNPEQAVQDANVFQFVVKAIPV</sequence>
<dbReference type="CDD" id="cd02440">
    <property type="entry name" value="AdoMet_MTases"/>
    <property type="match status" value="1"/>
</dbReference>
<keyword evidence="2" id="KW-1185">Reference proteome</keyword>
<organism evidence="1 2">
    <name type="scientific">Dyella nitratireducens</name>
    <dbReference type="NCBI Taxonomy" id="1849580"/>
    <lineage>
        <taxon>Bacteria</taxon>
        <taxon>Pseudomonadati</taxon>
        <taxon>Pseudomonadota</taxon>
        <taxon>Gammaproteobacteria</taxon>
        <taxon>Lysobacterales</taxon>
        <taxon>Rhodanobacteraceae</taxon>
        <taxon>Dyella</taxon>
    </lineage>
</organism>
<dbReference type="GO" id="GO:0032259">
    <property type="term" value="P:methylation"/>
    <property type="evidence" value="ECO:0007669"/>
    <property type="project" value="UniProtKB-KW"/>
</dbReference>
<evidence type="ECO:0000313" key="1">
    <source>
        <dbReference type="EMBL" id="GGA27723.1"/>
    </source>
</evidence>
<comment type="caution">
    <text evidence="1">The sequence shown here is derived from an EMBL/GenBank/DDBJ whole genome shotgun (WGS) entry which is preliminary data.</text>
</comment>
<dbReference type="GO" id="GO:0008168">
    <property type="term" value="F:methyltransferase activity"/>
    <property type="evidence" value="ECO:0007669"/>
    <property type="project" value="UniProtKB-KW"/>
</dbReference>